<protein>
    <submittedName>
        <fullName evidence="2">PEP-CTERM sorting domain-containing protein</fullName>
    </submittedName>
</protein>
<feature type="transmembrane region" description="Helical" evidence="1">
    <location>
        <begin position="7"/>
        <end position="29"/>
    </location>
</feature>
<dbReference type="InterPro" id="IPR026374">
    <property type="entry name" value="Cyano_PEP"/>
</dbReference>
<evidence type="ECO:0000313" key="2">
    <source>
        <dbReference type="EMBL" id="MEA5518821.1"/>
    </source>
</evidence>
<accession>A0ABU5TV86</accession>
<keyword evidence="1" id="KW-1133">Transmembrane helix</keyword>
<evidence type="ECO:0000313" key="3">
    <source>
        <dbReference type="Proteomes" id="UP001301728"/>
    </source>
</evidence>
<keyword evidence="1" id="KW-0472">Membrane</keyword>
<reference evidence="2 3" key="1">
    <citation type="submission" date="2023-12" db="EMBL/GenBank/DDBJ databases">
        <title>Baltic Sea Cyanobacteria.</title>
        <authorList>
            <person name="Delbaje E."/>
            <person name="Fewer D.P."/>
            <person name="Shishido T.K."/>
        </authorList>
    </citation>
    <scope>NUCLEOTIDE SEQUENCE [LARGE SCALE GENOMIC DNA]</scope>
    <source>
        <strain evidence="2 3">CCNP 1315</strain>
    </source>
</reference>
<dbReference type="EMBL" id="JAYGHT010000016">
    <property type="protein sequence ID" value="MEA5518821.1"/>
    <property type="molecule type" value="Genomic_DNA"/>
</dbReference>
<keyword evidence="3" id="KW-1185">Reference proteome</keyword>
<evidence type="ECO:0000256" key="1">
    <source>
        <dbReference type="SAM" id="Phobius"/>
    </source>
</evidence>
<sequence length="260" mass="27978">MFNPIPFIYHSTVTAGLASLISFATLIGLESSAQAIVLNGGFETGDFSDGWIPIGDARIVTEAYGVTPVEGSFQALITTRSGSVRDSCSRFYPVCLESFLALPSGSLDSLLPEGVVEGSALKQTLTVRAGDRLSFSWNFLSNETLFDDQPTTFNDLAFVSIGSLQKIADTFDLVGSSNTQFDTESGYRTFSYTFAEAGTYLLGIGVLDAEDSNDFFPSGLLLDNVEIRSVPEPITIWGYLVVLGMGALLKKQHSKDPDSD</sequence>
<comment type="caution">
    <text evidence="2">The sequence shown here is derived from an EMBL/GenBank/DDBJ whole genome shotgun (WGS) entry which is preliminary data.</text>
</comment>
<gene>
    <name evidence="2" type="ORF">VB854_07660</name>
</gene>
<name>A0ABU5TV86_9CYAN</name>
<dbReference type="Proteomes" id="UP001301728">
    <property type="component" value="Unassembled WGS sequence"/>
</dbReference>
<proteinExistence type="predicted"/>
<dbReference type="NCBIfam" id="TIGR04155">
    <property type="entry name" value="cyano_PEP"/>
    <property type="match status" value="1"/>
</dbReference>
<keyword evidence="1" id="KW-0812">Transmembrane</keyword>
<dbReference type="RefSeq" id="WP_323217688.1">
    <property type="nucleotide sequence ID" value="NZ_JAYGHT010000016.1"/>
</dbReference>
<organism evidence="2 3">
    <name type="scientific">Limnoraphis robusta CCNP1315</name>
    <dbReference type="NCBI Taxonomy" id="3110306"/>
    <lineage>
        <taxon>Bacteria</taxon>
        <taxon>Bacillati</taxon>
        <taxon>Cyanobacteriota</taxon>
        <taxon>Cyanophyceae</taxon>
        <taxon>Oscillatoriophycideae</taxon>
        <taxon>Oscillatoriales</taxon>
        <taxon>Sirenicapillariaceae</taxon>
        <taxon>Limnoraphis</taxon>
    </lineage>
</organism>